<dbReference type="PANTHER" id="PTHR33383">
    <property type="entry name" value="MEMBRANE PROTEIN INSERTION EFFICIENCY FACTOR-RELATED"/>
    <property type="match status" value="1"/>
</dbReference>
<keyword evidence="1" id="KW-1003">Cell membrane</keyword>
<keyword evidence="1" id="KW-0472">Membrane</keyword>
<sequence>MNRLALLLIFLYQKIVSPILPPACRFTPSCSEYAKEAFQTYSFFKAFGMSLRRISRCHPLHEGGFDPLPKPTNKS</sequence>
<keyword evidence="3" id="KW-1185">Reference proteome</keyword>
<dbReference type="HAMAP" id="MF_00386">
    <property type="entry name" value="UPF0161_YidD"/>
    <property type="match status" value="1"/>
</dbReference>
<dbReference type="AlphaFoldDB" id="A0A4R9LNG5"/>
<dbReference type="SMART" id="SM01234">
    <property type="entry name" value="Haemolytic"/>
    <property type="match status" value="1"/>
</dbReference>
<dbReference type="InterPro" id="IPR002696">
    <property type="entry name" value="Membr_insert_effic_factor_YidD"/>
</dbReference>
<comment type="similarity">
    <text evidence="1">Belongs to the UPF0161 family.</text>
</comment>
<dbReference type="NCBIfam" id="TIGR00278">
    <property type="entry name" value="membrane protein insertion efficiency factor YidD"/>
    <property type="match status" value="1"/>
</dbReference>
<dbReference type="OrthoDB" id="9801753at2"/>
<accession>A0A4R9LNG5</accession>
<dbReference type="GO" id="GO:0005886">
    <property type="term" value="C:plasma membrane"/>
    <property type="evidence" value="ECO:0007669"/>
    <property type="project" value="UniProtKB-SubCell"/>
</dbReference>
<comment type="function">
    <text evidence="1">Could be involved in insertion of integral membrane proteins into the membrane.</text>
</comment>
<dbReference type="Pfam" id="PF01809">
    <property type="entry name" value="YidD"/>
    <property type="match status" value="1"/>
</dbReference>
<dbReference type="PANTHER" id="PTHR33383:SF1">
    <property type="entry name" value="MEMBRANE PROTEIN INSERTION EFFICIENCY FACTOR-RELATED"/>
    <property type="match status" value="1"/>
</dbReference>
<name>A0A4R9LNG5_9LEPT</name>
<protein>
    <recommendedName>
        <fullName evidence="1">Putative membrane protein insertion efficiency factor</fullName>
    </recommendedName>
</protein>
<gene>
    <name evidence="2" type="primary">yidD</name>
    <name evidence="2" type="ORF">EHS11_19505</name>
</gene>
<comment type="caution">
    <text evidence="2">The sequence shown here is derived from an EMBL/GenBank/DDBJ whole genome shotgun (WGS) entry which is preliminary data.</text>
</comment>
<organism evidence="2 3">
    <name type="scientific">Leptospira ilyithenensis</name>
    <dbReference type="NCBI Taxonomy" id="2484901"/>
    <lineage>
        <taxon>Bacteria</taxon>
        <taxon>Pseudomonadati</taxon>
        <taxon>Spirochaetota</taxon>
        <taxon>Spirochaetia</taxon>
        <taxon>Leptospirales</taxon>
        <taxon>Leptospiraceae</taxon>
        <taxon>Leptospira</taxon>
    </lineage>
</organism>
<evidence type="ECO:0000256" key="1">
    <source>
        <dbReference type="HAMAP-Rule" id="MF_00386"/>
    </source>
</evidence>
<dbReference type="EMBL" id="RQHV01000066">
    <property type="protein sequence ID" value="TGN06540.1"/>
    <property type="molecule type" value="Genomic_DNA"/>
</dbReference>
<evidence type="ECO:0000313" key="2">
    <source>
        <dbReference type="EMBL" id="TGN06540.1"/>
    </source>
</evidence>
<comment type="subcellular location">
    <subcellularLocation>
        <location evidence="1">Cell membrane</location>
        <topology evidence="1">Peripheral membrane protein</topology>
        <orientation evidence="1">Cytoplasmic side</orientation>
    </subcellularLocation>
</comment>
<dbReference type="Proteomes" id="UP000298264">
    <property type="component" value="Unassembled WGS sequence"/>
</dbReference>
<evidence type="ECO:0000313" key="3">
    <source>
        <dbReference type="Proteomes" id="UP000298264"/>
    </source>
</evidence>
<proteinExistence type="inferred from homology"/>
<reference evidence="2" key="1">
    <citation type="journal article" date="2019" name="PLoS Negl. Trop. Dis.">
        <title>Revisiting the worldwide diversity of Leptospira species in the environment.</title>
        <authorList>
            <person name="Vincent A.T."/>
            <person name="Schiettekatte O."/>
            <person name="Bourhy P."/>
            <person name="Veyrier F.J."/>
            <person name="Picardeau M."/>
        </authorList>
    </citation>
    <scope>NUCLEOTIDE SEQUENCE [LARGE SCALE GENOMIC DNA]</scope>
    <source>
        <strain evidence="2">201400974</strain>
    </source>
</reference>
<dbReference type="RefSeq" id="WP_135766060.1">
    <property type="nucleotide sequence ID" value="NZ_RQHV01000066.1"/>
</dbReference>